<dbReference type="RefSeq" id="WP_344610205.1">
    <property type="nucleotide sequence ID" value="NZ_BAAARV010000003.1"/>
</dbReference>
<evidence type="ECO:0000256" key="1">
    <source>
        <dbReference type="SAM" id="Phobius"/>
    </source>
</evidence>
<keyword evidence="1" id="KW-1133">Transmembrane helix</keyword>
<comment type="caution">
    <text evidence="2">The sequence shown here is derived from an EMBL/GenBank/DDBJ whole genome shotgun (WGS) entry which is preliminary data.</text>
</comment>
<accession>A0ABP5SA86</accession>
<name>A0ABP5SA86_9ACTN</name>
<keyword evidence="3" id="KW-1185">Reference proteome</keyword>
<protein>
    <recommendedName>
        <fullName evidence="4">Toxin-antitoxin system, toxin component</fullName>
    </recommendedName>
</protein>
<keyword evidence="1" id="KW-0812">Transmembrane</keyword>
<feature type="transmembrane region" description="Helical" evidence="1">
    <location>
        <begin position="131"/>
        <end position="150"/>
    </location>
</feature>
<dbReference type="Proteomes" id="UP001501444">
    <property type="component" value="Unassembled WGS sequence"/>
</dbReference>
<dbReference type="EMBL" id="BAAARV010000003">
    <property type="protein sequence ID" value="GAA2326638.1"/>
    <property type="molecule type" value="Genomic_DNA"/>
</dbReference>
<organism evidence="2 3">
    <name type="scientific">Dactylosporangium salmoneum</name>
    <dbReference type="NCBI Taxonomy" id="53361"/>
    <lineage>
        <taxon>Bacteria</taxon>
        <taxon>Bacillati</taxon>
        <taxon>Actinomycetota</taxon>
        <taxon>Actinomycetes</taxon>
        <taxon>Micromonosporales</taxon>
        <taxon>Micromonosporaceae</taxon>
        <taxon>Dactylosporangium</taxon>
    </lineage>
</organism>
<evidence type="ECO:0000313" key="2">
    <source>
        <dbReference type="EMBL" id="GAA2326638.1"/>
    </source>
</evidence>
<gene>
    <name evidence="2" type="ORF">GCM10010170_001620</name>
</gene>
<evidence type="ECO:0000313" key="3">
    <source>
        <dbReference type="Proteomes" id="UP001501444"/>
    </source>
</evidence>
<sequence length="156" mass="16524">MTQPYAAPVNAYAPGPGGQPALRCRFCGCAPAVKTTFRGHQGIIILMRFLSLQGPFCRDCGLATFRDMTSKTLVQGWYSYGSVIAAPVTVLINLVRRLKFNNLGAPQPAPDGSSGTPMDPGKPLMARPMTIIGLCIPVAVIVLIILAVSMDTTTTA</sequence>
<proteinExistence type="predicted"/>
<evidence type="ECO:0008006" key="4">
    <source>
        <dbReference type="Google" id="ProtNLM"/>
    </source>
</evidence>
<keyword evidence="1" id="KW-0472">Membrane</keyword>
<reference evidence="3" key="1">
    <citation type="journal article" date="2019" name="Int. J. Syst. Evol. Microbiol.">
        <title>The Global Catalogue of Microorganisms (GCM) 10K type strain sequencing project: providing services to taxonomists for standard genome sequencing and annotation.</title>
        <authorList>
            <consortium name="The Broad Institute Genomics Platform"/>
            <consortium name="The Broad Institute Genome Sequencing Center for Infectious Disease"/>
            <person name="Wu L."/>
            <person name="Ma J."/>
        </authorList>
    </citation>
    <scope>NUCLEOTIDE SEQUENCE [LARGE SCALE GENOMIC DNA]</scope>
    <source>
        <strain evidence="3">JCM 3272</strain>
    </source>
</reference>
<feature type="transmembrane region" description="Helical" evidence="1">
    <location>
        <begin position="77"/>
        <end position="95"/>
    </location>
</feature>